<keyword evidence="8" id="KW-0408">Iron</keyword>
<dbReference type="InterPro" id="IPR001155">
    <property type="entry name" value="OxRdtase_FMN_N"/>
</dbReference>
<dbReference type="Gene3D" id="3.50.50.60">
    <property type="entry name" value="FAD/NAD(P)-binding domain"/>
    <property type="match status" value="1"/>
</dbReference>
<evidence type="ECO:0000256" key="8">
    <source>
        <dbReference type="ARBA" id="ARBA00023004"/>
    </source>
</evidence>
<dbReference type="KEGG" id="nth:Nther_2429"/>
<dbReference type="AlphaFoldDB" id="B2A0W4"/>
<evidence type="ECO:0000256" key="3">
    <source>
        <dbReference type="ARBA" id="ARBA00011048"/>
    </source>
</evidence>
<dbReference type="InterPro" id="IPR023753">
    <property type="entry name" value="FAD/NAD-binding_dom"/>
</dbReference>
<feature type="domain" description="FAD/NAD(P)-binding" evidence="11">
    <location>
        <begin position="384"/>
        <end position="612"/>
    </location>
</feature>
<dbReference type="SUPFAM" id="SSF51395">
    <property type="entry name" value="FMN-linked oxidoreductases"/>
    <property type="match status" value="1"/>
</dbReference>
<dbReference type="Gene3D" id="3.40.50.720">
    <property type="entry name" value="NAD(P)-binding Rossmann-like Domain"/>
    <property type="match status" value="1"/>
</dbReference>
<organism evidence="12 13">
    <name type="scientific">Natranaerobius thermophilus (strain ATCC BAA-1301 / DSM 18059 / JW/NM-WN-LF)</name>
    <dbReference type="NCBI Taxonomy" id="457570"/>
    <lineage>
        <taxon>Bacteria</taxon>
        <taxon>Bacillati</taxon>
        <taxon>Bacillota</taxon>
        <taxon>Clostridia</taxon>
        <taxon>Natranaerobiales</taxon>
        <taxon>Natranaerobiaceae</taxon>
        <taxon>Natranaerobius</taxon>
    </lineage>
</organism>
<dbReference type="PANTHER" id="PTHR42917">
    <property type="entry name" value="2,4-DIENOYL-COA REDUCTASE"/>
    <property type="match status" value="1"/>
</dbReference>
<sequence>MVYNELFQRGRIGKLTIKNRTVMPAMGTSLAEPTGEPSEEMIKYYEERAKNGCGLIITEITRVDEDYGVGTANQLSATSPQHIPGLEKLARRVQIHDSKLFVQLHHPGRQGHARLIGDKQIIAPSELECQVTKEKPRAMTTEEAEGLVKKFVKGAVISQKAGVDGVEIHGAHGYLINQFLSPYTNRRTDKYGGNFENRMRFLTEIIVGIKYMCGNDFPISVRLSADEFNPKGIDLQEGTKIAKYLESIGVDAINVSCGSYETGTTIIEPNAFQQGWKKHLAAKIRLKLNIPVIAVNNIKEPQIAEQMLSDQVCDFVGLGRSQLADPQWIYKAYQGKDEMIRPCISCLYCIEQLMGGRKFKCSVNPYLGREQEFSQLTVDGQGDTVAIIGGGPAGMVAAETLALRGFTPVIFEKEQELGGTLLTADKTPHKEQITRYVKYMEKRLTELNVKLNLGQEATVDTIKALSPKAVFVAAGANPIVPKDISGIDKDHVYTVFDVLKGEVELTNQHVAVIGSGLTGLETAELLGQQGNKISVVEMAKEIGPSVYRNILADITGRLKHYDVNYMPLQQLKKVTDNSIITLDRQKSTLAELEVDAVVLALGVTPNTKLAEEFYQSFENCYYIGDIVEAARIPEAVRDGLEKGSIL</sequence>
<dbReference type="PRINTS" id="PR00469">
    <property type="entry name" value="PNDRDTASEII"/>
</dbReference>
<dbReference type="InParanoid" id="B2A0W4"/>
<evidence type="ECO:0000259" key="11">
    <source>
        <dbReference type="Pfam" id="PF07992"/>
    </source>
</evidence>
<evidence type="ECO:0000256" key="6">
    <source>
        <dbReference type="ARBA" id="ARBA00022723"/>
    </source>
</evidence>
<keyword evidence="4" id="KW-0285">Flavoprotein</keyword>
<dbReference type="RefSeq" id="WP_012448840.1">
    <property type="nucleotide sequence ID" value="NC_010718.1"/>
</dbReference>
<dbReference type="STRING" id="457570.Nther_2429"/>
<dbReference type="HOGENOM" id="CLU_012153_1_1_9"/>
<gene>
    <name evidence="12" type="ordered locus">Nther_2429</name>
</gene>
<dbReference type="InterPro" id="IPR013785">
    <property type="entry name" value="Aldolase_TIM"/>
</dbReference>
<reference evidence="12 13" key="2">
    <citation type="journal article" date="2011" name="J. Bacteriol.">
        <title>Complete genome sequence of the anaerobic, halophilic alkalithermophile Natranaerobius thermophilus JW/NM-WN-LF.</title>
        <authorList>
            <person name="Zhao B."/>
            <person name="Mesbah N.M."/>
            <person name="Dalin E."/>
            <person name="Goodwin L."/>
            <person name="Nolan M."/>
            <person name="Pitluck S."/>
            <person name="Chertkov O."/>
            <person name="Brettin T.S."/>
            <person name="Han J."/>
            <person name="Larimer F.W."/>
            <person name="Land M.L."/>
            <person name="Hauser L."/>
            <person name="Kyrpides N."/>
            <person name="Wiegel J."/>
        </authorList>
    </citation>
    <scope>NUCLEOTIDE SEQUENCE [LARGE SCALE GENOMIC DNA]</scope>
    <source>
        <strain evidence="13">ATCC BAA-1301 / DSM 18059 / JW/NM-WN-LF</strain>
    </source>
</reference>
<evidence type="ECO:0000259" key="10">
    <source>
        <dbReference type="Pfam" id="PF00724"/>
    </source>
</evidence>
<dbReference type="SUPFAM" id="SSF51905">
    <property type="entry name" value="FAD/NAD(P)-binding domain"/>
    <property type="match status" value="1"/>
</dbReference>
<reference evidence="12 13" key="1">
    <citation type="submission" date="2008-04" db="EMBL/GenBank/DDBJ databases">
        <title>Complete sequence of chromosome of Natranaerobius thermophilus JW/NM-WN-LF.</title>
        <authorList>
            <consortium name="US DOE Joint Genome Institute"/>
            <person name="Copeland A."/>
            <person name="Lucas S."/>
            <person name="Lapidus A."/>
            <person name="Glavina del Rio T."/>
            <person name="Dalin E."/>
            <person name="Tice H."/>
            <person name="Bruce D."/>
            <person name="Goodwin L."/>
            <person name="Pitluck S."/>
            <person name="Chertkov O."/>
            <person name="Brettin T."/>
            <person name="Detter J.C."/>
            <person name="Han C."/>
            <person name="Kuske C.R."/>
            <person name="Schmutz J."/>
            <person name="Larimer F."/>
            <person name="Land M."/>
            <person name="Hauser L."/>
            <person name="Kyrpides N."/>
            <person name="Lykidis A."/>
            <person name="Mesbah N.M."/>
            <person name="Wiegel J."/>
        </authorList>
    </citation>
    <scope>NUCLEOTIDE SEQUENCE [LARGE SCALE GENOMIC DNA]</scope>
    <source>
        <strain evidence="13">ATCC BAA-1301 / DSM 18059 / JW/NM-WN-LF</strain>
    </source>
</reference>
<name>B2A0W4_NATTJ</name>
<keyword evidence="13" id="KW-1185">Reference proteome</keyword>
<evidence type="ECO:0000256" key="4">
    <source>
        <dbReference type="ARBA" id="ARBA00022630"/>
    </source>
</evidence>
<comment type="similarity">
    <text evidence="3">In the N-terminal section; belongs to the NADH:flavin oxidoreductase/NADH oxidase family.</text>
</comment>
<dbReference type="Proteomes" id="UP000001683">
    <property type="component" value="Chromosome"/>
</dbReference>
<keyword evidence="5" id="KW-0288">FMN</keyword>
<evidence type="ECO:0000256" key="1">
    <source>
        <dbReference type="ARBA" id="ARBA00001917"/>
    </source>
</evidence>
<dbReference type="GO" id="GO:0010181">
    <property type="term" value="F:FMN binding"/>
    <property type="evidence" value="ECO:0007669"/>
    <property type="project" value="InterPro"/>
</dbReference>
<dbReference type="GO" id="GO:0016491">
    <property type="term" value="F:oxidoreductase activity"/>
    <property type="evidence" value="ECO:0007669"/>
    <property type="project" value="UniProtKB-KW"/>
</dbReference>
<dbReference type="EMBL" id="CP001034">
    <property type="protein sequence ID" value="ACB85994.1"/>
    <property type="molecule type" value="Genomic_DNA"/>
</dbReference>
<keyword evidence="7" id="KW-0560">Oxidoreductase</keyword>
<accession>B2A0W4</accession>
<dbReference type="GO" id="GO:0051536">
    <property type="term" value="F:iron-sulfur cluster binding"/>
    <property type="evidence" value="ECO:0007669"/>
    <property type="project" value="UniProtKB-KW"/>
</dbReference>
<dbReference type="OrthoDB" id="9772736at2"/>
<dbReference type="eggNOG" id="COG1902">
    <property type="taxonomic scope" value="Bacteria"/>
</dbReference>
<evidence type="ECO:0000313" key="13">
    <source>
        <dbReference type="Proteomes" id="UP000001683"/>
    </source>
</evidence>
<dbReference type="Pfam" id="PF00724">
    <property type="entry name" value="Oxidored_FMN"/>
    <property type="match status" value="1"/>
</dbReference>
<dbReference type="Pfam" id="PF07992">
    <property type="entry name" value="Pyr_redox_2"/>
    <property type="match status" value="1"/>
</dbReference>
<keyword evidence="9" id="KW-0411">Iron-sulfur</keyword>
<dbReference type="eggNOG" id="COG0446">
    <property type="taxonomic scope" value="Bacteria"/>
</dbReference>
<dbReference type="CDD" id="cd02803">
    <property type="entry name" value="OYE_like_FMN_family"/>
    <property type="match status" value="1"/>
</dbReference>
<dbReference type="PANTHER" id="PTHR42917:SF2">
    <property type="entry name" value="2,4-DIENOYL-COA REDUCTASE [(2E)-ENOYL-COA-PRODUCING]"/>
    <property type="match status" value="1"/>
</dbReference>
<dbReference type="GO" id="GO:0046872">
    <property type="term" value="F:metal ion binding"/>
    <property type="evidence" value="ECO:0007669"/>
    <property type="project" value="UniProtKB-KW"/>
</dbReference>
<keyword evidence="6" id="KW-0479">Metal-binding</keyword>
<dbReference type="InterPro" id="IPR051793">
    <property type="entry name" value="NADH:flavin_oxidoreductase"/>
</dbReference>
<evidence type="ECO:0000256" key="2">
    <source>
        <dbReference type="ARBA" id="ARBA00001966"/>
    </source>
</evidence>
<evidence type="ECO:0000313" key="12">
    <source>
        <dbReference type="EMBL" id="ACB85994.1"/>
    </source>
</evidence>
<dbReference type="PRINTS" id="PR00368">
    <property type="entry name" value="FADPNR"/>
</dbReference>
<evidence type="ECO:0000256" key="9">
    <source>
        <dbReference type="ARBA" id="ARBA00023014"/>
    </source>
</evidence>
<evidence type="ECO:0000256" key="5">
    <source>
        <dbReference type="ARBA" id="ARBA00022643"/>
    </source>
</evidence>
<feature type="domain" description="NADH:flavin oxidoreductase/NADH oxidase N-terminal" evidence="10">
    <location>
        <begin position="6"/>
        <end position="336"/>
    </location>
</feature>
<comment type="cofactor">
    <cofactor evidence="1">
        <name>FMN</name>
        <dbReference type="ChEBI" id="CHEBI:58210"/>
    </cofactor>
</comment>
<protein>
    <submittedName>
        <fullName evidence="12">NADH:flavin oxidoreductase/NADH oxidase</fullName>
    </submittedName>
</protein>
<proteinExistence type="inferred from homology"/>
<evidence type="ECO:0000256" key="7">
    <source>
        <dbReference type="ARBA" id="ARBA00023002"/>
    </source>
</evidence>
<dbReference type="Gene3D" id="3.20.20.70">
    <property type="entry name" value="Aldolase class I"/>
    <property type="match status" value="1"/>
</dbReference>
<comment type="cofactor">
    <cofactor evidence="2">
        <name>[4Fe-4S] cluster</name>
        <dbReference type="ChEBI" id="CHEBI:49883"/>
    </cofactor>
</comment>
<dbReference type="InterPro" id="IPR036188">
    <property type="entry name" value="FAD/NAD-bd_sf"/>
</dbReference>